<dbReference type="EMBL" id="AP021874">
    <property type="protein sequence ID" value="BBO71436.1"/>
    <property type="molecule type" value="Genomic_DNA"/>
</dbReference>
<dbReference type="KEGG" id="dalk:DSCA_53660"/>
<keyword evidence="3" id="KW-1185">Reference proteome</keyword>
<accession>A0A5K7YQA5</accession>
<organism evidence="2 3">
    <name type="scientific">Desulfosarcina alkanivorans</name>
    <dbReference type="NCBI Taxonomy" id="571177"/>
    <lineage>
        <taxon>Bacteria</taxon>
        <taxon>Pseudomonadati</taxon>
        <taxon>Thermodesulfobacteriota</taxon>
        <taxon>Desulfobacteria</taxon>
        <taxon>Desulfobacterales</taxon>
        <taxon>Desulfosarcinaceae</taxon>
        <taxon>Desulfosarcina</taxon>
    </lineage>
</organism>
<name>A0A5K7YQA5_9BACT</name>
<feature type="domain" description="AB hydrolase-1" evidence="1">
    <location>
        <begin position="2"/>
        <end position="110"/>
    </location>
</feature>
<evidence type="ECO:0000313" key="2">
    <source>
        <dbReference type="EMBL" id="BBO71436.1"/>
    </source>
</evidence>
<dbReference type="Proteomes" id="UP000427906">
    <property type="component" value="Chromosome"/>
</dbReference>
<dbReference type="InterPro" id="IPR029058">
    <property type="entry name" value="AB_hydrolase_fold"/>
</dbReference>
<dbReference type="AlphaFoldDB" id="A0A5K7YQA5"/>
<protein>
    <recommendedName>
        <fullName evidence="1">AB hydrolase-1 domain-containing protein</fullName>
    </recommendedName>
</protein>
<evidence type="ECO:0000313" key="3">
    <source>
        <dbReference type="Proteomes" id="UP000427906"/>
    </source>
</evidence>
<proteinExistence type="predicted"/>
<evidence type="ECO:0000259" key="1">
    <source>
        <dbReference type="Pfam" id="PF12697"/>
    </source>
</evidence>
<dbReference type="Pfam" id="PF12697">
    <property type="entry name" value="Abhydrolase_6"/>
    <property type="match status" value="1"/>
</dbReference>
<gene>
    <name evidence="2" type="ORF">DSCA_53660</name>
</gene>
<dbReference type="InterPro" id="IPR000073">
    <property type="entry name" value="AB_hydrolase_1"/>
</dbReference>
<dbReference type="Gene3D" id="3.40.50.1820">
    <property type="entry name" value="alpha/beta hydrolase"/>
    <property type="match status" value="1"/>
</dbReference>
<reference evidence="2 3" key="1">
    <citation type="submission" date="2019-11" db="EMBL/GenBank/DDBJ databases">
        <title>Comparative genomics of hydrocarbon-degrading Desulfosarcina strains.</title>
        <authorList>
            <person name="Watanabe M."/>
            <person name="Kojima H."/>
            <person name="Fukui M."/>
        </authorList>
    </citation>
    <scope>NUCLEOTIDE SEQUENCE [LARGE SCALE GENOMIC DNA]</scope>
    <source>
        <strain evidence="2 3">PL12</strain>
    </source>
</reference>
<sequence>MHGWESRATQLAGFVDPLVLNGFQVVAVDAPAHGFSLGKQSTPLMFAEAIQTVDQQIGPFNGILGHSMGGSAVGINLSNGLNYEKTVLISSPSSMINVLQRFAQLIGLPPKSASTFIRLVEEAVGVPAKNLDIAEKLKGLQHDGLIIHDIDDQEVPFGDAASINRSWTSSKLILTRGFGHRSIVRQPKVWNEVAAFFSNMAAGHHISRPAK</sequence>
<dbReference type="SUPFAM" id="SSF53474">
    <property type="entry name" value="alpha/beta-Hydrolases"/>
    <property type="match status" value="1"/>
</dbReference>